<gene>
    <name evidence="7" type="ORF">F9B85_05125</name>
</gene>
<dbReference type="PANTHER" id="PTHR14226:SF29">
    <property type="entry name" value="NEUROPATHY TARGET ESTERASE SWS"/>
    <property type="match status" value="1"/>
</dbReference>
<keyword evidence="2 4" id="KW-0442">Lipid degradation</keyword>
<evidence type="ECO:0000313" key="7">
    <source>
        <dbReference type="EMBL" id="KAB2953295.1"/>
    </source>
</evidence>
<dbReference type="OrthoDB" id="9770965at2"/>
<protein>
    <submittedName>
        <fullName evidence="7">Patatin-like phospholipase family protein</fullName>
    </submittedName>
</protein>
<dbReference type="Proteomes" id="UP000468766">
    <property type="component" value="Unassembled WGS sequence"/>
</dbReference>
<feature type="active site" description="Nucleophile" evidence="4">
    <location>
        <position position="41"/>
    </location>
</feature>
<evidence type="ECO:0000256" key="3">
    <source>
        <dbReference type="ARBA" id="ARBA00023098"/>
    </source>
</evidence>
<dbReference type="InterPro" id="IPR050301">
    <property type="entry name" value="NTE"/>
</dbReference>
<feature type="short sequence motif" description="GXGXXG" evidence="4">
    <location>
        <begin position="12"/>
        <end position="17"/>
    </location>
</feature>
<feature type="compositionally biased region" description="Basic and acidic residues" evidence="5">
    <location>
        <begin position="302"/>
        <end position="319"/>
    </location>
</feature>
<dbReference type="GO" id="GO:0016787">
    <property type="term" value="F:hydrolase activity"/>
    <property type="evidence" value="ECO:0007669"/>
    <property type="project" value="UniProtKB-UniRule"/>
</dbReference>
<keyword evidence="8" id="KW-1185">Reference proteome</keyword>
<evidence type="ECO:0000256" key="2">
    <source>
        <dbReference type="ARBA" id="ARBA00022963"/>
    </source>
</evidence>
<evidence type="ECO:0000256" key="1">
    <source>
        <dbReference type="ARBA" id="ARBA00022801"/>
    </source>
</evidence>
<dbReference type="CDD" id="cd07205">
    <property type="entry name" value="Pat_PNPLA6_PNPLA7_NTE1_like"/>
    <property type="match status" value="1"/>
</dbReference>
<feature type="domain" description="PNPLA" evidence="6">
    <location>
        <begin position="8"/>
        <end position="208"/>
    </location>
</feature>
<dbReference type="InterPro" id="IPR016035">
    <property type="entry name" value="Acyl_Trfase/lysoPLipase"/>
</dbReference>
<dbReference type="Pfam" id="PF01734">
    <property type="entry name" value="Patatin"/>
    <property type="match status" value="1"/>
</dbReference>
<dbReference type="AlphaFoldDB" id="A0A6I0F1H0"/>
<dbReference type="PANTHER" id="PTHR14226">
    <property type="entry name" value="NEUROPATHY TARGET ESTERASE/SWISS CHEESE D.MELANOGASTER"/>
    <property type="match status" value="1"/>
</dbReference>
<proteinExistence type="predicted"/>
<dbReference type="Gene3D" id="3.40.1090.10">
    <property type="entry name" value="Cytosolic phospholipase A2 catalytic domain"/>
    <property type="match status" value="2"/>
</dbReference>
<feature type="active site" description="Proton acceptor" evidence="4">
    <location>
        <position position="195"/>
    </location>
</feature>
<sequence>MILVKWALVLSGGGSKGVAHIGVIRALEEANLQPSFVIGVSAGSFIASLYGTGYSSSEMLSITRKHRNHHLFDFDWRWAWHAFLGVFYKVCGKPSFFLWPRIPSGILRGRQFERLLERIWEKETLDSTTPPVVITATDLISGSALCFTPKNLKPLYPLPYRRFINDVPIARAVRASCGVPGVFQPLCFEGMALVDGAVRSNLPADVARALGAEKVICVSLRNPDTPSHSAQNLIETMLRSLDILGLETDLRTMQEGANLILEPSVQEIRVFDFSQIDEAVQAGYKTTISALPEIRRMLAPQEEKLSSDASEVQKEKDLKNVYSKNVQEEKKMPSKLIVKINGK</sequence>
<dbReference type="PROSITE" id="PS51635">
    <property type="entry name" value="PNPLA"/>
    <property type="match status" value="1"/>
</dbReference>
<reference evidence="7 8" key="1">
    <citation type="submission" date="2019-10" db="EMBL/GenBank/DDBJ databases">
        <title>Whole-genome sequence of the extremophile Heliorestis acidaminivorans DSM 24790.</title>
        <authorList>
            <person name="Kyndt J.A."/>
            <person name="Meyer T.E."/>
        </authorList>
    </citation>
    <scope>NUCLEOTIDE SEQUENCE [LARGE SCALE GENOMIC DNA]</scope>
    <source>
        <strain evidence="7 8">DSM 24790</strain>
    </source>
</reference>
<feature type="short sequence motif" description="GXSXG" evidence="4">
    <location>
        <begin position="39"/>
        <end position="43"/>
    </location>
</feature>
<dbReference type="GO" id="GO:0016042">
    <property type="term" value="P:lipid catabolic process"/>
    <property type="evidence" value="ECO:0007669"/>
    <property type="project" value="UniProtKB-UniRule"/>
</dbReference>
<comment type="caution">
    <text evidence="7">The sequence shown here is derived from an EMBL/GenBank/DDBJ whole genome shotgun (WGS) entry which is preliminary data.</text>
</comment>
<evidence type="ECO:0000313" key="8">
    <source>
        <dbReference type="Proteomes" id="UP000468766"/>
    </source>
</evidence>
<accession>A0A6I0F1H0</accession>
<dbReference type="InterPro" id="IPR002641">
    <property type="entry name" value="PNPLA_dom"/>
</dbReference>
<feature type="short sequence motif" description="DGA/G" evidence="4">
    <location>
        <begin position="195"/>
        <end position="197"/>
    </location>
</feature>
<keyword evidence="3 4" id="KW-0443">Lipid metabolism</keyword>
<dbReference type="SUPFAM" id="SSF52151">
    <property type="entry name" value="FabD/lysophospholipase-like"/>
    <property type="match status" value="1"/>
</dbReference>
<keyword evidence="1 4" id="KW-0378">Hydrolase</keyword>
<organism evidence="7 8">
    <name type="scientific">Heliorestis acidaminivorans</name>
    <dbReference type="NCBI Taxonomy" id="553427"/>
    <lineage>
        <taxon>Bacteria</taxon>
        <taxon>Bacillati</taxon>
        <taxon>Bacillota</taxon>
        <taxon>Clostridia</taxon>
        <taxon>Eubacteriales</taxon>
        <taxon>Heliobacteriaceae</taxon>
        <taxon>Heliorestis</taxon>
    </lineage>
</organism>
<dbReference type="EMBL" id="WBXO01000003">
    <property type="protein sequence ID" value="KAB2953295.1"/>
    <property type="molecule type" value="Genomic_DNA"/>
</dbReference>
<evidence type="ECO:0000259" key="6">
    <source>
        <dbReference type="PROSITE" id="PS51635"/>
    </source>
</evidence>
<name>A0A6I0F1H0_9FIRM</name>
<evidence type="ECO:0000256" key="5">
    <source>
        <dbReference type="SAM" id="MobiDB-lite"/>
    </source>
</evidence>
<feature type="region of interest" description="Disordered" evidence="5">
    <location>
        <begin position="302"/>
        <end position="331"/>
    </location>
</feature>
<evidence type="ECO:0000256" key="4">
    <source>
        <dbReference type="PROSITE-ProRule" id="PRU01161"/>
    </source>
</evidence>